<name>A0A1V4SK63_RUMHU</name>
<feature type="domain" description="CD-NTase-associated protein 12/Pycsar effector protein TIR" evidence="1">
    <location>
        <begin position="214"/>
        <end position="331"/>
    </location>
</feature>
<reference evidence="2 3" key="1">
    <citation type="submission" date="2017-03" db="EMBL/GenBank/DDBJ databases">
        <title>Genome sequence of Clostridium hungatei DSM 14427.</title>
        <authorList>
            <person name="Poehlein A."/>
            <person name="Daniel R."/>
        </authorList>
    </citation>
    <scope>NUCLEOTIDE SEQUENCE [LARGE SCALE GENOMIC DNA]</scope>
    <source>
        <strain evidence="2 3">DSM 14427</strain>
    </source>
</reference>
<proteinExistence type="predicted"/>
<protein>
    <submittedName>
        <fullName evidence="2">Putative nucleotide-binding protein containing TIR-like domain protein</fullName>
    </submittedName>
</protein>
<dbReference type="Pfam" id="PF10137">
    <property type="entry name" value="CAP12-PCTIR_TIR"/>
    <property type="match status" value="1"/>
</dbReference>
<organism evidence="2 3">
    <name type="scientific">Ruminiclostridium hungatei</name>
    <name type="common">Clostridium hungatei</name>
    <dbReference type="NCBI Taxonomy" id="48256"/>
    <lineage>
        <taxon>Bacteria</taxon>
        <taxon>Bacillati</taxon>
        <taxon>Bacillota</taxon>
        <taxon>Clostridia</taxon>
        <taxon>Eubacteriales</taxon>
        <taxon>Oscillospiraceae</taxon>
        <taxon>Ruminiclostridium</taxon>
    </lineage>
</organism>
<evidence type="ECO:0000313" key="3">
    <source>
        <dbReference type="Proteomes" id="UP000191554"/>
    </source>
</evidence>
<comment type="caution">
    <text evidence="2">The sequence shown here is derived from an EMBL/GenBank/DDBJ whole genome shotgun (WGS) entry which is preliminary data.</text>
</comment>
<gene>
    <name evidence="2" type="ORF">CLHUN_20030</name>
</gene>
<dbReference type="Proteomes" id="UP000191554">
    <property type="component" value="Unassembled WGS sequence"/>
</dbReference>
<dbReference type="InterPro" id="IPR019302">
    <property type="entry name" value="CAP12/PCTIR_TIR_dom"/>
</dbReference>
<dbReference type="OrthoDB" id="5497289at2"/>
<dbReference type="GO" id="GO:0050135">
    <property type="term" value="F:NADP+ nucleosidase activity"/>
    <property type="evidence" value="ECO:0007669"/>
    <property type="project" value="InterPro"/>
</dbReference>
<sequence length="356" mass="40807">MPAYPIEVVNLGRPEKIITDNIINELNALQQDIVFSNPPEHLKHWGVPFERENYTTQYVWEKLREYKMSSKGFHPYILAIVHGKLSSENLSNLFASRSEEESFAVVTTDGWEELYAPPSLEVYLMYYFIRYTISFICPEIKNHVDTRNCFFDKKIHKPDIKLSIKSGRICDSCKSALEKWIDGHTYNSILKLIHHLNDRVNNHNIHRVKRHNAFVGSSSEGLKIAEYIQIGLEDTVDTTIWSQDIFALSKGNLENLANAVKKFEYAILVLTPDDLSYKRGSMEKVPRDNVLFELGLFMGALGRDRTFMVYCKDERINLPTDLAGITAATYKRRDDGNLSAAIGPVCTKLKQVMGVY</sequence>
<dbReference type="AlphaFoldDB" id="A0A1V4SK63"/>
<evidence type="ECO:0000313" key="2">
    <source>
        <dbReference type="EMBL" id="OPX44204.1"/>
    </source>
</evidence>
<keyword evidence="3" id="KW-1185">Reference proteome</keyword>
<dbReference type="EMBL" id="MZGX01000011">
    <property type="protein sequence ID" value="OPX44204.1"/>
    <property type="molecule type" value="Genomic_DNA"/>
</dbReference>
<evidence type="ECO:0000259" key="1">
    <source>
        <dbReference type="Pfam" id="PF10137"/>
    </source>
</evidence>
<dbReference type="RefSeq" id="WP_080064435.1">
    <property type="nucleotide sequence ID" value="NZ_MZGX01000011.1"/>
</dbReference>
<accession>A0A1V4SK63</accession>